<dbReference type="InterPro" id="IPR010526">
    <property type="entry name" value="Na_trans_assoc_dom"/>
</dbReference>
<evidence type="ECO:0000256" key="1">
    <source>
        <dbReference type="ARBA" id="ARBA00004651"/>
    </source>
</evidence>
<evidence type="ECO:0000313" key="14">
    <source>
        <dbReference type="Proteomes" id="UP001166674"/>
    </source>
</evidence>
<dbReference type="Pfam" id="PF24609">
    <property type="entry name" value="IQ_SCN5A_C"/>
    <property type="match status" value="1"/>
</dbReference>
<evidence type="ECO:0000256" key="2">
    <source>
        <dbReference type="ARBA" id="ARBA00022475"/>
    </source>
</evidence>
<dbReference type="FunFam" id="1.10.238.10:FF:000171">
    <property type="entry name" value="Sodium channel protein"/>
    <property type="match status" value="1"/>
</dbReference>
<dbReference type="Pfam" id="PF06512">
    <property type="entry name" value="Na_trans_assoc"/>
    <property type="match status" value="1"/>
</dbReference>
<comment type="function">
    <text evidence="10">Mediates the voltage-dependent sodium ion permeability of excitable membranes. Assuming opened or closed conformations in response to the voltage difference across the membrane, the protein forms a sodium-selective channel through which Na(+) ions may pass in accordance with their electrochemical gradient.</text>
</comment>
<dbReference type="PANTHER" id="PTHR10037">
    <property type="entry name" value="VOLTAGE-GATED CATION CHANNEL CALCIUM AND SODIUM"/>
    <property type="match status" value="1"/>
</dbReference>
<keyword evidence="10" id="KW-0406">Ion transport</keyword>
<feature type="compositionally biased region" description="Polar residues" evidence="11">
    <location>
        <begin position="356"/>
        <end position="377"/>
    </location>
</feature>
<evidence type="ECO:0000256" key="4">
    <source>
        <dbReference type="ARBA" id="ARBA00022737"/>
    </source>
</evidence>
<feature type="transmembrane region" description="Helical" evidence="10">
    <location>
        <begin position="509"/>
        <end position="530"/>
    </location>
</feature>
<feature type="transmembrane region" description="Helical" evidence="10">
    <location>
        <begin position="746"/>
        <end position="767"/>
    </location>
</feature>
<dbReference type="Gene3D" id="1.20.120.350">
    <property type="entry name" value="Voltage-gated potassium channels. Chain C"/>
    <property type="match status" value="2"/>
</dbReference>
<sequence>MQAGLKSLVETLIQCLKKLFGAIILTLFFLSIFSLIGMGLFMGNLKHKCLRWPQENENETLHNRTGNPYYIRETENFYYLEGEQYALLCGNTTDAGQCPEGYVCVKAGINPDRGYTNFDNFGWALLALFRLMTQDYPEALYHQILYASGKSYMIFFVVVSFWFAFYLASLFLGTLAMVYEEGKHATSGKSKKREPKFQQPIKQVFVGIFTAEMVFKIIAMQPYWYFQVGWNIFDSVIVFQGLAELYLANVEGLALFRSFRIILYLFLALVSSFSSYKDSTSEENNEAKNIQLAMARIKKGVNYVLHKILCKKKNVPQETTDHVNDTYIKESISDHTLSELSNTQDFFKDKEKSSGAEKNTMTDNESQSLIPSPSVSETVPIASGESDIENLDNKEIQSKSGNGDSRDKIKQSSSSECSTVDIAISEEEEMVYECEKSKHLKNGFEQRSSPGQISRVSKKGKIWQNIRKTCCKIVENSWFKCFIGLVTLLSTGALAFEDIYIDQRKTIKILLEYADMIFTYIFILEMLLKWMAYDFKVYFSNVWYKLDFMVVIVVVRGLIKTTLSTLNVFLVCLMIWLVFSIMGVHLFAGTFYECIDPTSEERFPVSEVMNRNQCENLVLNESMPWENAKLNFDNVGNGFLSLLQVNKFQGFIFDLVTNQVFNVIVMVLIYVQAITIMIQSDEQSQQMDTAVYWINSIFVMLYTIECILKLISFHCYYFTFIWNIFDFMVVIFSITGLLLPMTVGYYLVPPSLVQLILLSRIIHSLRLGKGPKVFHNLMFPLMLSLPALLNIGLFIFLIMFIYAIFGMYNFAYVKKEAGINDVSNFETFGSSMLCLFQVTIFAGWDGMLNAIFHSKWSDCDPDKINPGTQVRGDCGNPSVGIFYFVSYILISWLVIVNMYIVVVMEFLSIASKKKARTLSEDDFRKFFQVWKRFDPDRTQYIDSSQLSDFAAALDPPLFMAKPNKGQLIAMDLPMAVGDRIHCLDILLAFTKRVMGKDARVEKLLSEVESGFVLANPFKITYEPITTTLKRKQEAVSATIIQRAYKNYRLRQNDKNTSDVHIIDGDRDVQAAKEGVHFDKAKEKSTIQSQL</sequence>
<evidence type="ECO:0000256" key="7">
    <source>
        <dbReference type="ARBA" id="ARBA00023157"/>
    </source>
</evidence>
<keyword evidence="7" id="KW-1015">Disulfide bond</keyword>
<dbReference type="InterPro" id="IPR027359">
    <property type="entry name" value="Volt_channel_dom_sf"/>
</dbReference>
<evidence type="ECO:0000256" key="6">
    <source>
        <dbReference type="ARBA" id="ARBA00023136"/>
    </source>
</evidence>
<keyword evidence="10 13" id="KW-0407">Ion channel</keyword>
<keyword evidence="10" id="KW-0851">Voltage-gated channel</keyword>
<keyword evidence="10" id="KW-0894">Sodium channel</keyword>
<feature type="region of interest" description="Disordered" evidence="11">
    <location>
        <begin position="348"/>
        <end position="380"/>
    </location>
</feature>
<dbReference type="AlphaFoldDB" id="A0AA41MBZ9"/>
<name>A0AA41MBZ9_SCICA</name>
<keyword evidence="8" id="KW-0325">Glycoprotein</keyword>
<comment type="caution">
    <text evidence="13">The sequence shown here is derived from an EMBL/GenBank/DDBJ whole genome shotgun (WGS) entry which is preliminary data.</text>
</comment>
<feature type="transmembrane region" description="Helical" evidence="10">
    <location>
        <begin position="152"/>
        <end position="179"/>
    </location>
</feature>
<evidence type="ECO:0000313" key="13">
    <source>
        <dbReference type="EMBL" id="MBZ3869137.1"/>
    </source>
</evidence>
<evidence type="ECO:0000256" key="5">
    <source>
        <dbReference type="ARBA" id="ARBA00022989"/>
    </source>
</evidence>
<comment type="caution">
    <text evidence="10">Lacks conserved residue(s) required for the propagation of feature annotation.</text>
</comment>
<keyword evidence="10" id="KW-0915">Sodium</keyword>
<evidence type="ECO:0000256" key="9">
    <source>
        <dbReference type="ARBA" id="ARBA00036239"/>
    </source>
</evidence>
<keyword evidence="2" id="KW-1003">Cell membrane</keyword>
<comment type="similarity">
    <text evidence="10">Belongs to the sodium channel (TC 1.A.1.10) family.</text>
</comment>
<dbReference type="FunFam" id="1.10.287.70:FF:000091">
    <property type="entry name" value="Sodium channel protein"/>
    <property type="match status" value="1"/>
</dbReference>
<dbReference type="GO" id="GO:0005509">
    <property type="term" value="F:calcium ion binding"/>
    <property type="evidence" value="ECO:0007669"/>
    <property type="project" value="InterPro"/>
</dbReference>
<dbReference type="Pfam" id="PF00520">
    <property type="entry name" value="Ion_trans"/>
    <property type="match status" value="4"/>
</dbReference>
<evidence type="ECO:0000256" key="3">
    <source>
        <dbReference type="ARBA" id="ARBA00022692"/>
    </source>
</evidence>
<dbReference type="Gene3D" id="1.10.287.70">
    <property type="match status" value="3"/>
</dbReference>
<feature type="transmembrane region" description="Helical" evidence="10">
    <location>
        <begin position="717"/>
        <end position="739"/>
    </location>
</feature>
<evidence type="ECO:0000259" key="12">
    <source>
        <dbReference type="PROSITE" id="PS50222"/>
    </source>
</evidence>
<dbReference type="Gene3D" id="1.10.238.10">
    <property type="entry name" value="EF-hand"/>
    <property type="match status" value="1"/>
</dbReference>
<dbReference type="InterPro" id="IPR002048">
    <property type="entry name" value="EF_hand_dom"/>
</dbReference>
<keyword evidence="10" id="KW-0739">Sodium transport</keyword>
<feature type="transmembrane region" description="Helical" evidence="10">
    <location>
        <begin position="542"/>
        <end position="559"/>
    </location>
</feature>
<feature type="transmembrane region" description="Helical" evidence="10">
    <location>
        <begin position="20"/>
        <end position="41"/>
    </location>
</feature>
<keyword evidence="6 10" id="KW-0472">Membrane</keyword>
<dbReference type="PROSITE" id="PS50222">
    <property type="entry name" value="EF_HAND_2"/>
    <property type="match status" value="1"/>
</dbReference>
<evidence type="ECO:0000256" key="8">
    <source>
        <dbReference type="ARBA" id="ARBA00023180"/>
    </source>
</evidence>
<feature type="transmembrane region" description="Helical" evidence="10">
    <location>
        <begin position="660"/>
        <end position="678"/>
    </location>
</feature>
<keyword evidence="14" id="KW-1185">Reference proteome</keyword>
<feature type="domain" description="EF-hand" evidence="12">
    <location>
        <begin position="921"/>
        <end position="956"/>
    </location>
</feature>
<dbReference type="PANTHER" id="PTHR10037:SF14">
    <property type="entry name" value="SODIUM CHANNEL PROTEIN"/>
    <property type="match status" value="1"/>
</dbReference>
<dbReference type="InterPro" id="IPR058542">
    <property type="entry name" value="IQ_SCN5A_C"/>
</dbReference>
<dbReference type="InterPro" id="IPR001696">
    <property type="entry name" value="Na_channel_asu"/>
</dbReference>
<dbReference type="FunFam" id="1.20.120.350:FF:000059">
    <property type="entry name" value="Sodium channel protein"/>
    <property type="match status" value="1"/>
</dbReference>
<dbReference type="InterPro" id="IPR043203">
    <property type="entry name" value="VGCC_Ca_Na"/>
</dbReference>
<proteinExistence type="inferred from homology"/>
<comment type="subcellular location">
    <subcellularLocation>
        <location evidence="1 10">Cell membrane</location>
        <topology evidence="1 10">Multi-pass membrane protein</topology>
    </subcellularLocation>
</comment>
<feature type="region of interest" description="Disordered" evidence="11">
    <location>
        <begin position="395"/>
        <end position="414"/>
    </location>
</feature>
<keyword evidence="4" id="KW-0677">Repeat</keyword>
<reference evidence="13" key="1">
    <citation type="submission" date="2020-03" db="EMBL/GenBank/DDBJ databases">
        <title>Studies in the Genomics of Life Span.</title>
        <authorList>
            <person name="Glass D."/>
        </authorList>
    </citation>
    <scope>NUCLEOTIDE SEQUENCE</scope>
    <source>
        <strain evidence="13">SUZIE</strain>
        <tissue evidence="13">Muscle</tissue>
    </source>
</reference>
<gene>
    <name evidence="13" type="ORF">SUZIE_101435</name>
</gene>
<feature type="transmembrane region" description="Helical" evidence="10">
    <location>
        <begin position="200"/>
        <end position="218"/>
    </location>
</feature>
<evidence type="ECO:0000256" key="11">
    <source>
        <dbReference type="SAM" id="MobiDB-lite"/>
    </source>
</evidence>
<dbReference type="Gene3D" id="1.20.5.1190">
    <property type="entry name" value="iswi atpase"/>
    <property type="match status" value="1"/>
</dbReference>
<dbReference type="GO" id="GO:0055078">
    <property type="term" value="P:sodium ion homeostasis"/>
    <property type="evidence" value="ECO:0007669"/>
    <property type="project" value="TreeGrafter"/>
</dbReference>
<feature type="transmembrane region" description="Helical" evidence="10">
    <location>
        <begin position="566"/>
        <end position="588"/>
    </location>
</feature>
<organism evidence="13 14">
    <name type="scientific">Sciurus carolinensis</name>
    <name type="common">Eastern gray squirrel</name>
    <dbReference type="NCBI Taxonomy" id="30640"/>
    <lineage>
        <taxon>Eukaryota</taxon>
        <taxon>Metazoa</taxon>
        <taxon>Chordata</taxon>
        <taxon>Craniata</taxon>
        <taxon>Vertebrata</taxon>
        <taxon>Euteleostomi</taxon>
        <taxon>Mammalia</taxon>
        <taxon>Eutheria</taxon>
        <taxon>Euarchontoglires</taxon>
        <taxon>Glires</taxon>
        <taxon>Rodentia</taxon>
        <taxon>Sciuromorpha</taxon>
        <taxon>Sciuridae</taxon>
        <taxon>Sciurinae</taxon>
        <taxon>Sciurini</taxon>
        <taxon>Sciurus</taxon>
    </lineage>
</organism>
<dbReference type="FunFam" id="1.20.5.1190:FF:000006">
    <property type="entry name" value="Sodium channel protein"/>
    <property type="match status" value="1"/>
</dbReference>
<dbReference type="EMBL" id="JAATJV010132999">
    <property type="protein sequence ID" value="MBZ3869137.1"/>
    <property type="molecule type" value="Genomic_DNA"/>
</dbReference>
<feature type="transmembrane region" description="Helical" evidence="10">
    <location>
        <begin position="881"/>
        <end position="907"/>
    </location>
</feature>
<feature type="transmembrane region" description="Helical" evidence="10">
    <location>
        <begin position="825"/>
        <end position="844"/>
    </location>
</feature>
<accession>A0AA41MBZ9</accession>
<dbReference type="GO" id="GO:1990760">
    <property type="term" value="F:osmolarity-sensing monoatomic cation channel activity"/>
    <property type="evidence" value="ECO:0007669"/>
    <property type="project" value="UniProtKB-ARBA"/>
</dbReference>
<feature type="transmembrane region" description="Helical" evidence="10">
    <location>
        <begin position="259"/>
        <end position="276"/>
    </location>
</feature>
<comment type="catalytic activity">
    <reaction evidence="9">
        <text>Na(+)(in) = Na(+)(out)</text>
        <dbReference type="Rhea" id="RHEA:34963"/>
        <dbReference type="ChEBI" id="CHEBI:29101"/>
    </reaction>
</comment>
<protein>
    <recommendedName>
        <fullName evidence="10">Sodium channel protein</fullName>
    </recommendedName>
</protein>
<feature type="transmembrane region" description="Helical" evidence="10">
    <location>
        <begin position="787"/>
        <end position="813"/>
    </location>
</feature>
<evidence type="ECO:0000256" key="10">
    <source>
        <dbReference type="RuleBase" id="RU361132"/>
    </source>
</evidence>
<keyword evidence="5 10" id="KW-1133">Transmembrane helix</keyword>
<dbReference type="InterPro" id="IPR005821">
    <property type="entry name" value="Ion_trans_dom"/>
</dbReference>
<dbReference type="GO" id="GO:0001518">
    <property type="term" value="C:voltage-gated sodium channel complex"/>
    <property type="evidence" value="ECO:0007669"/>
    <property type="project" value="UniProtKB-UniRule"/>
</dbReference>
<dbReference type="Proteomes" id="UP001166674">
    <property type="component" value="Unassembled WGS sequence"/>
</dbReference>
<feature type="transmembrane region" description="Helical" evidence="10">
    <location>
        <begin position="690"/>
        <end position="711"/>
    </location>
</feature>
<dbReference type="GO" id="GO:0005248">
    <property type="term" value="F:voltage-gated sodium channel activity"/>
    <property type="evidence" value="ECO:0007669"/>
    <property type="project" value="InterPro"/>
</dbReference>
<keyword evidence="3 10" id="KW-0812">Transmembrane</keyword>
<dbReference type="PRINTS" id="PR00170">
    <property type="entry name" value="NACHANNEL"/>
</dbReference>
<dbReference type="SUPFAM" id="SSF81324">
    <property type="entry name" value="Voltage-gated potassium channels"/>
    <property type="match status" value="4"/>
</dbReference>
<keyword evidence="10" id="KW-0813">Transport</keyword>